<evidence type="ECO:0000313" key="3">
    <source>
        <dbReference type="EMBL" id="MEC5425278.1"/>
    </source>
</evidence>
<dbReference type="RefSeq" id="WP_327608829.1">
    <property type="nucleotide sequence ID" value="NZ_JARZFX010000012.1"/>
</dbReference>
<dbReference type="SUPFAM" id="SSF47413">
    <property type="entry name" value="lambda repressor-like DNA-binding domains"/>
    <property type="match status" value="1"/>
</dbReference>
<evidence type="ECO:0000259" key="2">
    <source>
        <dbReference type="PROSITE" id="PS50943"/>
    </source>
</evidence>
<dbReference type="Proteomes" id="UP001335737">
    <property type="component" value="Unassembled WGS sequence"/>
</dbReference>
<dbReference type="Pfam" id="PF13424">
    <property type="entry name" value="TPR_12"/>
    <property type="match status" value="1"/>
</dbReference>
<dbReference type="InterPro" id="IPR001387">
    <property type="entry name" value="Cro/C1-type_HTH"/>
</dbReference>
<gene>
    <name evidence="3" type="ORF">QGM71_17480</name>
</gene>
<evidence type="ECO:0000313" key="4">
    <source>
        <dbReference type="Proteomes" id="UP001335737"/>
    </source>
</evidence>
<evidence type="ECO:0000256" key="1">
    <source>
        <dbReference type="PROSITE-ProRule" id="PRU00339"/>
    </source>
</evidence>
<accession>A0ABU6KIX5</accession>
<dbReference type="EMBL" id="JARZFX010000012">
    <property type="protein sequence ID" value="MEC5425278.1"/>
    <property type="molecule type" value="Genomic_DNA"/>
</dbReference>
<keyword evidence="4" id="KW-1185">Reference proteome</keyword>
<proteinExistence type="predicted"/>
<feature type="repeat" description="TPR" evidence="1">
    <location>
        <begin position="275"/>
        <end position="308"/>
    </location>
</feature>
<sequence length="425" mass="49562">MDIIEDYPVIDYGKLIYHYRVNTGTTQHKLASGICSIPYLSKLENSKLDNANAETVTLLMKRLQVDLQSLEKYRRETKDLLEEWFKSIKFKNINKAKEAYIQLEEIFSGEVQVITLKYWFELIKIRYLLLINDLDQAEVLINQISEYEKNFSDEQSGYFLYFKGIFQCVGKNHNTGLALLSEAEAKFTHLKISNEELFYHLALTHSHVSNVTLAIYYGEKAMELFNRMAYYPRSIDCQLILAINYTRVQKFQVAKEYYTNLLEISKSSGDLGLTGKVLNNLGYLYSQEGDIDQSIAYYLESLNYKHPTEANYGNTVYGLVEGYLSKNESENALKTINEGLSKIHPKDVTNKLKLTIKNLEIREDDRLKEYLKDEAVPFFKSKEDNINLCETYEGLADIYSKNFQYKKSSYYYSLSIELRKKLMNR</sequence>
<dbReference type="Gene3D" id="1.25.40.10">
    <property type="entry name" value="Tetratricopeptide repeat domain"/>
    <property type="match status" value="1"/>
</dbReference>
<dbReference type="InterPro" id="IPR011990">
    <property type="entry name" value="TPR-like_helical_dom_sf"/>
</dbReference>
<protein>
    <submittedName>
        <fullName evidence="3">Tetratricopeptide repeat protein</fullName>
    </submittedName>
</protein>
<dbReference type="Gene3D" id="1.25.40.1000">
    <property type="match status" value="1"/>
</dbReference>
<dbReference type="SMART" id="SM00028">
    <property type="entry name" value="TPR"/>
    <property type="match status" value="4"/>
</dbReference>
<reference evidence="3 4" key="1">
    <citation type="journal article" date="2024" name="Int. J. Syst. Evol. Microbiol.">
        <title>Virgibacillus tibetensis sp. nov., isolated from salt lake on the Tibetan Plateau of China.</title>
        <authorList>
            <person name="Phurbu D."/>
            <person name="Liu Z.-X."/>
            <person name="Wang R."/>
            <person name="Zheng Y.-Y."/>
            <person name="Liu H.-C."/>
            <person name="Zhou Y.-G."/>
            <person name="Yu Y.-J."/>
            <person name="Li A.-H."/>
        </authorList>
    </citation>
    <scope>NUCLEOTIDE SEQUENCE [LARGE SCALE GENOMIC DNA]</scope>
    <source>
        <strain evidence="3 4">C22-A2</strain>
    </source>
</reference>
<name>A0ABU6KIX5_9BACI</name>
<keyword evidence="1" id="KW-0802">TPR repeat</keyword>
<dbReference type="PROSITE" id="PS50005">
    <property type="entry name" value="TPR"/>
    <property type="match status" value="1"/>
</dbReference>
<dbReference type="InterPro" id="IPR010982">
    <property type="entry name" value="Lambda_DNA-bd_dom_sf"/>
</dbReference>
<dbReference type="PROSITE" id="PS50943">
    <property type="entry name" value="HTH_CROC1"/>
    <property type="match status" value="1"/>
</dbReference>
<dbReference type="SUPFAM" id="SSF48452">
    <property type="entry name" value="TPR-like"/>
    <property type="match status" value="1"/>
</dbReference>
<dbReference type="InterPro" id="IPR019734">
    <property type="entry name" value="TPR_rpt"/>
</dbReference>
<dbReference type="Gene3D" id="1.10.260.40">
    <property type="entry name" value="lambda repressor-like DNA-binding domains"/>
    <property type="match status" value="1"/>
</dbReference>
<feature type="domain" description="HTH cro/C1-type" evidence="2">
    <location>
        <begin position="16"/>
        <end position="70"/>
    </location>
</feature>
<comment type="caution">
    <text evidence="3">The sequence shown here is derived from an EMBL/GenBank/DDBJ whole genome shotgun (WGS) entry which is preliminary data.</text>
</comment>
<organism evidence="3 4">
    <name type="scientific">Virgibacillus tibetensis</name>
    <dbReference type="NCBI Taxonomy" id="3042313"/>
    <lineage>
        <taxon>Bacteria</taxon>
        <taxon>Bacillati</taxon>
        <taxon>Bacillota</taxon>
        <taxon>Bacilli</taxon>
        <taxon>Bacillales</taxon>
        <taxon>Bacillaceae</taxon>
        <taxon>Virgibacillus</taxon>
    </lineage>
</organism>